<name>A0A3N1CR96_9ACTN</name>
<comment type="caution">
    <text evidence="2">The sequence shown here is derived from an EMBL/GenBank/DDBJ whole genome shotgun (WGS) entry which is preliminary data.</text>
</comment>
<sequence length="52" mass="5974">MARLSRNEIEEGTQNDRRRSARNKQRQTTTQAKTGRHAAAKKSLPLRRGQGR</sequence>
<dbReference type="RefSeq" id="WP_170201312.1">
    <property type="nucleotide sequence ID" value="NZ_RJKE01000001.1"/>
</dbReference>
<dbReference type="EMBL" id="RJKE01000001">
    <property type="protein sequence ID" value="ROO83841.1"/>
    <property type="molecule type" value="Genomic_DNA"/>
</dbReference>
<accession>A0A3N1CR96</accession>
<keyword evidence="3" id="KW-1185">Reference proteome</keyword>
<protein>
    <submittedName>
        <fullName evidence="2">Uncharacterized protein</fullName>
    </submittedName>
</protein>
<dbReference type="Proteomes" id="UP000272400">
    <property type="component" value="Unassembled WGS sequence"/>
</dbReference>
<reference evidence="2 3" key="1">
    <citation type="submission" date="2018-11" db="EMBL/GenBank/DDBJ databases">
        <title>Sequencing the genomes of 1000 actinobacteria strains.</title>
        <authorList>
            <person name="Klenk H.-P."/>
        </authorList>
    </citation>
    <scope>NUCLEOTIDE SEQUENCE [LARGE SCALE GENOMIC DNA]</scope>
    <source>
        <strain evidence="2 3">DSM 44254</strain>
    </source>
</reference>
<proteinExistence type="predicted"/>
<feature type="region of interest" description="Disordered" evidence="1">
    <location>
        <begin position="1"/>
        <end position="52"/>
    </location>
</feature>
<dbReference type="AlphaFoldDB" id="A0A3N1CR96"/>
<evidence type="ECO:0000313" key="2">
    <source>
        <dbReference type="EMBL" id="ROO83841.1"/>
    </source>
</evidence>
<gene>
    <name evidence="2" type="ORF">EDD29_1350</name>
</gene>
<feature type="compositionally biased region" description="Basic and acidic residues" evidence="1">
    <location>
        <begin position="1"/>
        <end position="18"/>
    </location>
</feature>
<evidence type="ECO:0000256" key="1">
    <source>
        <dbReference type="SAM" id="MobiDB-lite"/>
    </source>
</evidence>
<evidence type="ECO:0000313" key="3">
    <source>
        <dbReference type="Proteomes" id="UP000272400"/>
    </source>
</evidence>
<organism evidence="2 3">
    <name type="scientific">Actinocorallia herbida</name>
    <dbReference type="NCBI Taxonomy" id="58109"/>
    <lineage>
        <taxon>Bacteria</taxon>
        <taxon>Bacillati</taxon>
        <taxon>Actinomycetota</taxon>
        <taxon>Actinomycetes</taxon>
        <taxon>Streptosporangiales</taxon>
        <taxon>Thermomonosporaceae</taxon>
        <taxon>Actinocorallia</taxon>
    </lineage>
</organism>